<evidence type="ECO:0000313" key="3">
    <source>
        <dbReference type="Proteomes" id="UP000321532"/>
    </source>
</evidence>
<dbReference type="Proteomes" id="UP000321532">
    <property type="component" value="Unassembled WGS sequence"/>
</dbReference>
<evidence type="ECO:0000256" key="1">
    <source>
        <dbReference type="SAM" id="MobiDB-lite"/>
    </source>
</evidence>
<accession>A0A512B3M9</accession>
<name>A0A512B3M9_9BACT</name>
<gene>
    <name evidence="2" type="ORF">AAE02nite_42320</name>
</gene>
<dbReference type="NCBIfam" id="TIGR04131">
    <property type="entry name" value="Bac_Flav_CTERM"/>
    <property type="match status" value="1"/>
</dbReference>
<feature type="region of interest" description="Disordered" evidence="1">
    <location>
        <begin position="1"/>
        <end position="20"/>
    </location>
</feature>
<sequence>MCAQGNNSTPTFNVDLTGDPNGTWTSEELTRRGQLCGASTNDNCVQFNITLDKNAGGLEFVILSGPVPSGSMGYQLECGIQQRVGQPICVDGPGPHKLTLCMPGNAKGSFQIKSIAAFYPAADVSVTKGCTAMLEAPAAFRAATITWKDITGSGQYDKYLSFPNGKANPVITPDADAPAFIDYQVCGTSQTSECATLPYCDVLRVYLHPEPIVTIGPQPAIICPGTNGVLLEGNVIGGNGSFNYIWTDNNGNQVATTKNYLATTAGIYHLEVRTENYPNCKKFSSSIAVVNNLAVNAGPDQQVCSLNNVTLAGTVTGATGGIWSGGAGTFRAGNTALNNVYEPTPAELQQGFVKLSLTSTGNGSCPAVKDEILITFYSVEVSITGPAIICAGSTASLSAQVTGAESPTYAWNNGETTATITGKPAGTYTVTIRDGNSCTVTKSFTITAKAGPSFLGATLKASTCDASNGELKITDVAGGTMPYMYSKDGTNFQSPTAFTGLSAGDYAITVKDANGCTFVRSFTLTNIAGPTAVTATAQATSCKNNDGTLTVGTVTGGTAPYTYAITGSGFQTSTAFTGLAAGTYTVTAKDANGCTITTTVAVGMNIPTSFTNSTTAATCGSNNGQLTVTGVIGGTAPYTYSKDGTTFQTAATFTSLIAGTYTITIKDANGCIISGTVPVNNIAGPSDLAASVKATTCGDSNGELNVTSTTSGTAPYTFSLNGAPFQASDNYTGLTAGTYQVRVKDDNNCIYTEEVVVPNIAGPAFTLTTQSTTCGNSNGSIAIGTVTEGIAPYTYSKDGTNFQSGTAFTALAAGEYTITTKDANGCLATKKITLNNIAGPTNVNLTAAAATCGSSNGTITVGVVTGGTAPYTYSKDGTTFQAGTSFTSLLAGEHTITVKDANGCLTSKKVMISDVAGPTDLTASFKASTCGSSNGELSITSVPGGTAPYTYSKDGTTFQVSASFTALAAGNYTITVKDANGCTFVKTFTINNIAGPTAVTAAAQPATCADNDGTITVGTVTGGTEPYKFAINNGSFQAGVTFTGMASGTYTLTAKDANDCTVTTTVSVGKNIPTGFTSATTASTCGSSNGGFTITGVSGGTAPFTYSLTGGNFSPTTTFTSLAAGTYQVHVKDANNCTYAGTVQVSNIAGPAFTTTTQASTCGNSNGRISISQVNGGTAPYTYSKDGTNFQASLTFDGLKAGEYTMVIKDTNGCLSSKTVQVQDIAGPSSFALIITSTTCGNRNGSIAIGAVTGGTAPYTYAIDNATFQSAATFNAVAAGEHTLTVRDANGCTAVKQVLIENIAGPSDLTASTISSTCGGSNGKLEMTGVTGGTAPYLFSRNGGTYQSAPTFTDLVAGQHTITVKDANGCTYTKSYTISNIAGPTAIAATAQPATCADNDGSITAGEVTGGTTPYQYSIDGINFKPAVLFGGLASGTYTLLAKDANGCLISQPVSVGKVTPTQFSSTTVSSTCGGNDGKITITGITGGTAPYSYSLGGTTFQNNNTFTALNAGAHAVTIKDANGCTYTGQVQVNNTGGPADLVAAVKSTTCGSSNGEINITRVSGGTAPYTYSLDGLIFGSTAVFTGLTKGKYQVSVQDANGCRYTEEVAIVDLAAPTFTATAHNSTCGDSNASIIISNITGGTAPFSFSKDGQNFQSGLTLSGLAAGDYTITAKDANGCVRTVSVNIQNIAGPTGFTLAATSYTCGSNNGQIRVSAIAGGTYPYTYAIDGVNFQTASAFETVFAGEYTVTVKDANGCMVTKKIRVDDIAGPNGLAASVKSTTCGSSNGELTITGVTGGTSPYLYSKDGVTYQAAATFGTLAAGEYAITVKDANGCTFVKTFTLSNLAGPTALAANTQAASCADNDGSISVGSVTGGTAPYTYAINGQDYQASATFSALASGNYTLTVKDANGCTVSAPVIVEKNIPSGFTSNTTATTCGKNNGQVTITAVNGGTVPYIYSLDGTTYQQAATFTALAPGEYQVRIKDAKGCLYTGKVEINSIAAPAFTATAQTATCSNDNGRISIVQVTGGTAPYTYSLDGTPFQAVTSFSNLAAGTYNVTLRDASNCTYTVSVKVENIPGPTNFSLTATTATCGNNNGRISFGRVTGGTAPYSYAIQSSTLSANPFQSSPDFAGVAAGTYTATVKDANGCILQKQVEVGNTAGLANLRATATPSACSSNTGSIIVEAVNGGTTPYTYSVDGVNYQASAYFAALAPKTYTVYVKDATGCSTSANVTVSTNGPQDATLAATPTTCASNSGTLTITAVTGGTQPYTYSINGNTFQTSAQFTNLAVGSYTVTIRDAGGCTLTRTQAVGTMGGANAFTIITTVANCSGTNGQLTISNISGGSSPYTYSINGTTFQNSASFSNLATGDYRVSVKDAGGCVYTQAATITGSQPLAILQVSVTPVGCSQSSGQVLVQNVSGGASPYTYSLDGVNFSASATFNGVQPGKYTLTVKDAGNCSITAAVEVTSVSSSLAQVKDVSCFGATDGEIAIAAIGITDETAYSIDNGVSFHKKAIFSNLTKGIYQVITRFSATCTITIGQVEIKGPEKIRATVTQLTKTSGQENNGSAAVTEIAGGAKPYTYQLDNSGFTPNTEFKNLSGGAHTLLVKDANGCTTSVDFTVEAATGAITDLEIPNGFTPNGDGINDTWAIKNLSQLYPRCKVSVYNRWGNLVFESVGYSWEWDGTYNTQKLPVGTYYYTIKLDDTKPVLRKSVTIMR</sequence>
<dbReference type="Gene3D" id="2.60.40.740">
    <property type="match status" value="8"/>
</dbReference>
<protein>
    <submittedName>
        <fullName evidence="2">Uncharacterized protein</fullName>
    </submittedName>
</protein>
<comment type="caution">
    <text evidence="2">The sequence shown here is derived from an EMBL/GenBank/DDBJ whole genome shotgun (WGS) entry which is preliminary data.</text>
</comment>
<dbReference type="EMBL" id="BJYS01000041">
    <property type="protein sequence ID" value="GEO06568.1"/>
    <property type="molecule type" value="Genomic_DNA"/>
</dbReference>
<dbReference type="Pfam" id="PF13585">
    <property type="entry name" value="CHU_C"/>
    <property type="match status" value="1"/>
</dbReference>
<organism evidence="2 3">
    <name type="scientific">Adhaeribacter aerolatus</name>
    <dbReference type="NCBI Taxonomy" id="670289"/>
    <lineage>
        <taxon>Bacteria</taxon>
        <taxon>Pseudomonadati</taxon>
        <taxon>Bacteroidota</taxon>
        <taxon>Cytophagia</taxon>
        <taxon>Cytophagales</taxon>
        <taxon>Hymenobacteraceae</taxon>
        <taxon>Adhaeribacter</taxon>
    </lineage>
</organism>
<dbReference type="InterPro" id="IPR026341">
    <property type="entry name" value="T9SS_type_B"/>
</dbReference>
<dbReference type="InterPro" id="IPR025667">
    <property type="entry name" value="SprB_repeat"/>
</dbReference>
<reference evidence="2 3" key="1">
    <citation type="submission" date="2019-07" db="EMBL/GenBank/DDBJ databases">
        <title>Whole genome shotgun sequence of Adhaeribacter aerolatus NBRC 106133.</title>
        <authorList>
            <person name="Hosoyama A."/>
            <person name="Uohara A."/>
            <person name="Ohji S."/>
            <person name="Ichikawa N."/>
        </authorList>
    </citation>
    <scope>NUCLEOTIDE SEQUENCE [LARGE SCALE GENOMIC DNA]</scope>
    <source>
        <strain evidence="2 3">NBRC 106133</strain>
    </source>
</reference>
<keyword evidence="3" id="KW-1185">Reference proteome</keyword>
<evidence type="ECO:0000313" key="2">
    <source>
        <dbReference type="EMBL" id="GEO06568.1"/>
    </source>
</evidence>
<proteinExistence type="predicted"/>
<dbReference type="Pfam" id="PF13573">
    <property type="entry name" value="SprB"/>
    <property type="match status" value="12"/>
</dbReference>